<keyword evidence="1" id="KW-1133">Transmembrane helix</keyword>
<name>Q97HB1_CLOAB</name>
<evidence type="ECO:0000256" key="1">
    <source>
        <dbReference type="SAM" id="Phobius"/>
    </source>
</evidence>
<dbReference type="AlphaFoldDB" id="Q97HB1"/>
<feature type="transmembrane region" description="Helical" evidence="1">
    <location>
        <begin position="12"/>
        <end position="32"/>
    </location>
</feature>
<keyword evidence="3" id="KW-1185">Reference proteome</keyword>
<dbReference type="eggNOG" id="ENOG502ZHA6">
    <property type="taxonomic scope" value="Bacteria"/>
</dbReference>
<dbReference type="InterPro" id="IPR012902">
    <property type="entry name" value="N_methyl_site"/>
</dbReference>
<dbReference type="EMBL" id="AE001437">
    <property type="protein sequence ID" value="AAK80060.1"/>
    <property type="molecule type" value="Genomic_DNA"/>
</dbReference>
<dbReference type="NCBIfam" id="TIGR02532">
    <property type="entry name" value="IV_pilin_GFxxxE"/>
    <property type="match status" value="1"/>
</dbReference>
<dbReference type="HOGENOM" id="CLU_129174_0_0_9"/>
<sequence>MWKLRNKKGFTLIEVMCSFSIFSILFLFAVNLKVDELKMGKINDDIQNYTYYIDAVKNEIIFNDDNNDVEELCEKGKMYLSKNEISENQYEADLKKIGKTNLNTYPYITVSELNENGKMKITLKLYTDIMGKEKIFVCNFTK</sequence>
<dbReference type="KEGG" id="cac:CA_C2101"/>
<dbReference type="OrthoDB" id="1935107at2"/>
<protein>
    <recommendedName>
        <fullName evidence="4">Prepilin-type N-terminal cleavage/methylation domain-containing protein</fullName>
    </recommendedName>
</protein>
<evidence type="ECO:0000313" key="3">
    <source>
        <dbReference type="Proteomes" id="UP000000814"/>
    </source>
</evidence>
<proteinExistence type="predicted"/>
<dbReference type="PATRIC" id="fig|272562.8.peg.2304"/>
<accession>Q97HB1</accession>
<keyword evidence="1" id="KW-0812">Transmembrane</keyword>
<dbReference type="Pfam" id="PF07963">
    <property type="entry name" value="N_methyl"/>
    <property type="match status" value="1"/>
</dbReference>
<dbReference type="Proteomes" id="UP000000814">
    <property type="component" value="Chromosome"/>
</dbReference>
<gene>
    <name evidence="2" type="ordered locus">CA_C2101</name>
</gene>
<dbReference type="RefSeq" id="WP_010965401.1">
    <property type="nucleotide sequence ID" value="NC_003030.1"/>
</dbReference>
<dbReference type="GeneID" id="44998583"/>
<evidence type="ECO:0008006" key="4">
    <source>
        <dbReference type="Google" id="ProtNLM"/>
    </source>
</evidence>
<organism evidence="2 3">
    <name type="scientific">Clostridium acetobutylicum (strain ATCC 824 / DSM 792 / JCM 1419 / IAM 19013 / LMG 5710 / NBRC 13948 / NRRL B-527 / VKM B-1787 / 2291 / W)</name>
    <dbReference type="NCBI Taxonomy" id="272562"/>
    <lineage>
        <taxon>Bacteria</taxon>
        <taxon>Bacillati</taxon>
        <taxon>Bacillota</taxon>
        <taxon>Clostridia</taxon>
        <taxon>Eubacteriales</taxon>
        <taxon>Clostridiaceae</taxon>
        <taxon>Clostridium</taxon>
    </lineage>
</organism>
<dbReference type="STRING" id="272562.CA_C2101"/>
<evidence type="ECO:0000313" key="2">
    <source>
        <dbReference type="EMBL" id="AAK80060.1"/>
    </source>
</evidence>
<reference evidence="2 3" key="1">
    <citation type="journal article" date="2001" name="J. Bacteriol.">
        <title>Genome sequence and comparative analysis of the solvent-producing bacterium Clostridium acetobutylicum.</title>
        <authorList>
            <person name="Nolling J."/>
            <person name="Breton G."/>
            <person name="Omelchenko M.V."/>
            <person name="Makarova K.S."/>
            <person name="Zeng Q."/>
            <person name="Gibson R."/>
            <person name="Lee H.M."/>
            <person name="Dubois J."/>
            <person name="Qiu D."/>
            <person name="Hitti J."/>
            <person name="Wolf Y.I."/>
            <person name="Tatusov R.L."/>
            <person name="Sabathe F."/>
            <person name="Doucette-Stamm L."/>
            <person name="Soucaille P."/>
            <person name="Daly M.J."/>
            <person name="Bennett G.N."/>
            <person name="Koonin E.V."/>
            <person name="Smith D.R."/>
        </authorList>
    </citation>
    <scope>NUCLEOTIDE SEQUENCE [LARGE SCALE GENOMIC DNA]</scope>
    <source>
        <strain evidence="3">ATCC 824 / DSM 792 / JCM 1419 / LMG 5710 / VKM B-1787</strain>
    </source>
</reference>
<dbReference type="PIR" id="A97159">
    <property type="entry name" value="A97159"/>
</dbReference>
<keyword evidence="1" id="KW-0472">Membrane</keyword>